<dbReference type="OrthoDB" id="5809458at2759"/>
<feature type="domain" description="Thioredoxin-like fold" evidence="4">
    <location>
        <begin position="57"/>
        <end position="154"/>
    </location>
</feature>
<keyword evidence="2" id="KW-0472">Membrane</keyword>
<dbReference type="InterPro" id="IPR036249">
    <property type="entry name" value="Thioredoxin-like_sf"/>
</dbReference>
<dbReference type="RefSeq" id="XP_028515607.1">
    <property type="nucleotide sequence ID" value="XM_028659806.1"/>
</dbReference>
<evidence type="ECO:0000256" key="1">
    <source>
        <dbReference type="ARBA" id="ARBA00006475"/>
    </source>
</evidence>
<keyword evidence="2" id="KW-0812">Transmembrane</keyword>
<protein>
    <recommendedName>
        <fullName evidence="7">Failed axon connections protein</fullName>
    </recommendedName>
</protein>
<evidence type="ECO:0000313" key="6">
    <source>
        <dbReference type="Proteomes" id="UP000887567"/>
    </source>
</evidence>
<reference evidence="5" key="1">
    <citation type="submission" date="2022-11" db="UniProtKB">
        <authorList>
            <consortium name="EnsemblMetazoa"/>
        </authorList>
    </citation>
    <scope>IDENTIFICATION</scope>
</reference>
<dbReference type="SFLD" id="SFLDG01200">
    <property type="entry name" value="SUF1.1"/>
    <property type="match status" value="1"/>
</dbReference>
<dbReference type="Pfam" id="PF17172">
    <property type="entry name" value="GST_N_4"/>
    <property type="match status" value="1"/>
</dbReference>
<dbReference type="InterPro" id="IPR040079">
    <property type="entry name" value="Glutathione_S-Trfase"/>
</dbReference>
<dbReference type="Pfam" id="PF17171">
    <property type="entry name" value="GST_C_6"/>
    <property type="match status" value="1"/>
</dbReference>
<dbReference type="Gene3D" id="1.20.1050.10">
    <property type="match status" value="1"/>
</dbReference>
<keyword evidence="2" id="KW-1133">Transmembrane helix</keyword>
<organism evidence="5 6">
    <name type="scientific">Exaiptasia diaphana</name>
    <name type="common">Tropical sea anemone</name>
    <name type="synonym">Aiptasia pulchella</name>
    <dbReference type="NCBI Taxonomy" id="2652724"/>
    <lineage>
        <taxon>Eukaryota</taxon>
        <taxon>Metazoa</taxon>
        <taxon>Cnidaria</taxon>
        <taxon>Anthozoa</taxon>
        <taxon>Hexacorallia</taxon>
        <taxon>Actiniaria</taxon>
        <taxon>Aiptasiidae</taxon>
        <taxon>Exaiptasia</taxon>
    </lineage>
</organism>
<sequence length="282" mass="32428">MKLWLRSAACITGILIGIFITFKLVRSKRKRTRKVPPGTVILHQFKRPYLGVPSVSPPCLKLETYLRMAKFHYECDYVPKMSSKGKMPWIEYNGQDIADSNFCIEFLIKENGPGFGIDVDSHLSDEQKAIARAVLVMLEENTFRTWSYFLFLGEGNEIPKKVFLENFSFPLRYLLFRFGFQRNARRNLHGHGIGRHFPKEVYGIAEKDLRAVSTILGEKKFLFGDKACLADAYLFALVSNFIFVKPVSPQGKVILTQLKNLEAHTNRMKEAYYPDWDEVALG</sequence>
<dbReference type="AlphaFoldDB" id="A0A913YMA4"/>
<dbReference type="GO" id="GO:0005737">
    <property type="term" value="C:cytoplasm"/>
    <property type="evidence" value="ECO:0007669"/>
    <property type="project" value="TreeGrafter"/>
</dbReference>
<evidence type="ECO:0008006" key="7">
    <source>
        <dbReference type="Google" id="ProtNLM"/>
    </source>
</evidence>
<dbReference type="PANTHER" id="PTHR12289">
    <property type="entry name" value="METAXIN RELATED"/>
    <property type="match status" value="1"/>
</dbReference>
<dbReference type="InterPro" id="IPR050931">
    <property type="entry name" value="Mito_Protein_Transport_Metaxin"/>
</dbReference>
<dbReference type="SUPFAM" id="SSF47616">
    <property type="entry name" value="GST C-terminal domain-like"/>
    <property type="match status" value="1"/>
</dbReference>
<dbReference type="SFLD" id="SFLDS00019">
    <property type="entry name" value="Glutathione_Transferase_(cytos"/>
    <property type="match status" value="1"/>
</dbReference>
<dbReference type="InterPro" id="IPR036282">
    <property type="entry name" value="Glutathione-S-Trfase_C_sf"/>
</dbReference>
<accession>A0A913YMA4</accession>
<evidence type="ECO:0000259" key="3">
    <source>
        <dbReference type="Pfam" id="PF17171"/>
    </source>
</evidence>
<dbReference type="InterPro" id="IPR033468">
    <property type="entry name" value="Metaxin_GST"/>
</dbReference>
<dbReference type="PANTHER" id="PTHR12289:SF41">
    <property type="entry name" value="FAILED AXON CONNECTIONS-RELATED"/>
    <property type="match status" value="1"/>
</dbReference>
<dbReference type="InterPro" id="IPR026928">
    <property type="entry name" value="FAX/IsoI-like"/>
</dbReference>
<name>A0A913YMA4_EXADI</name>
<dbReference type="Proteomes" id="UP000887567">
    <property type="component" value="Unplaced"/>
</dbReference>
<feature type="domain" description="Metaxin glutathione S-transferase" evidence="3">
    <location>
        <begin position="205"/>
        <end position="268"/>
    </location>
</feature>
<dbReference type="GeneID" id="110241471"/>
<dbReference type="SFLD" id="SFLDG01180">
    <property type="entry name" value="SUF1"/>
    <property type="match status" value="1"/>
</dbReference>
<comment type="similarity">
    <text evidence="1">Belongs to the FAX family.</text>
</comment>
<dbReference type="CDD" id="cd03193">
    <property type="entry name" value="GST_C_Metaxin"/>
    <property type="match status" value="1"/>
</dbReference>
<evidence type="ECO:0000313" key="5">
    <source>
        <dbReference type="EnsemblMetazoa" id="XP_028515607.1"/>
    </source>
</evidence>
<dbReference type="SUPFAM" id="SSF52833">
    <property type="entry name" value="Thioredoxin-like"/>
    <property type="match status" value="1"/>
</dbReference>
<dbReference type="KEGG" id="epa:110241471"/>
<proteinExistence type="inferred from homology"/>
<dbReference type="OMA" id="ENTFRTW"/>
<feature type="transmembrane region" description="Helical" evidence="2">
    <location>
        <begin position="6"/>
        <end position="25"/>
    </location>
</feature>
<dbReference type="EnsemblMetazoa" id="XM_028659806.1">
    <property type="protein sequence ID" value="XP_028515607.1"/>
    <property type="gene ID" value="LOC110241471"/>
</dbReference>
<evidence type="ECO:0000256" key="2">
    <source>
        <dbReference type="SAM" id="Phobius"/>
    </source>
</evidence>
<dbReference type="InterPro" id="IPR012336">
    <property type="entry name" value="Thioredoxin-like_fold"/>
</dbReference>
<keyword evidence="6" id="KW-1185">Reference proteome</keyword>
<evidence type="ECO:0000259" key="4">
    <source>
        <dbReference type="Pfam" id="PF17172"/>
    </source>
</evidence>